<dbReference type="CDD" id="cd21112">
    <property type="entry name" value="alphaLP-like"/>
    <property type="match status" value="1"/>
</dbReference>
<dbReference type="EMBL" id="PNHK01000001">
    <property type="protein sequence ID" value="PMD06113.1"/>
    <property type="molecule type" value="Genomic_DNA"/>
</dbReference>
<comment type="similarity">
    <text evidence="1">Belongs to the peptidase S1 family.</text>
</comment>
<evidence type="ECO:0000256" key="1">
    <source>
        <dbReference type="ARBA" id="ARBA00007664"/>
    </source>
</evidence>
<dbReference type="Proteomes" id="UP000235598">
    <property type="component" value="Unassembled WGS sequence"/>
</dbReference>
<evidence type="ECO:0000313" key="10">
    <source>
        <dbReference type="Proteomes" id="UP000235598"/>
    </source>
</evidence>
<feature type="active site" description="Charge relay system" evidence="6">
    <location>
        <position position="355"/>
    </location>
</feature>
<dbReference type="Gene3D" id="2.40.10.10">
    <property type="entry name" value="Trypsin-like serine proteases"/>
    <property type="match status" value="2"/>
</dbReference>
<evidence type="ECO:0000256" key="6">
    <source>
        <dbReference type="PIRSR" id="PIRSR001134-1"/>
    </source>
</evidence>
<comment type="caution">
    <text evidence="9">The sequence shown here is derived from an EMBL/GenBank/DDBJ whole genome shotgun (WGS) entry which is preliminary data.</text>
</comment>
<protein>
    <recommendedName>
        <fullName evidence="11">Serine protease</fullName>
    </recommendedName>
</protein>
<dbReference type="GO" id="GO:0006508">
    <property type="term" value="P:proteolysis"/>
    <property type="evidence" value="ECO:0007669"/>
    <property type="project" value="UniProtKB-KW"/>
</dbReference>
<feature type="disulfide bond" evidence="7">
    <location>
        <begin position="349"/>
        <end position="378"/>
    </location>
</feature>
<organism evidence="9 10">
    <name type="scientific">Brevibacterium paucivorans</name>
    <dbReference type="NCBI Taxonomy" id="170994"/>
    <lineage>
        <taxon>Bacteria</taxon>
        <taxon>Bacillati</taxon>
        <taxon>Actinomycetota</taxon>
        <taxon>Actinomycetes</taxon>
        <taxon>Micrococcales</taxon>
        <taxon>Brevibacteriaceae</taxon>
        <taxon>Brevibacterium</taxon>
    </lineage>
</organism>
<keyword evidence="2" id="KW-0645">Protease</keyword>
<dbReference type="GO" id="GO:0004252">
    <property type="term" value="F:serine-type endopeptidase activity"/>
    <property type="evidence" value="ECO:0007669"/>
    <property type="project" value="InterPro"/>
</dbReference>
<feature type="active site" description="Charge relay system" evidence="6">
    <location>
        <position position="265"/>
    </location>
</feature>
<dbReference type="InterPro" id="IPR009003">
    <property type="entry name" value="Peptidase_S1_PA"/>
</dbReference>
<keyword evidence="5 7" id="KW-1015">Disulfide bond</keyword>
<gene>
    <name evidence="9" type="ORF">CJ199_01575</name>
</gene>
<feature type="active site" description="Charge relay system" evidence="6">
    <location>
        <position position="232"/>
    </location>
</feature>
<keyword evidence="3" id="KW-0378">Hydrolase</keyword>
<evidence type="ECO:0000256" key="4">
    <source>
        <dbReference type="ARBA" id="ARBA00022825"/>
    </source>
</evidence>
<feature type="disulfide bond" evidence="7">
    <location>
        <begin position="307"/>
        <end position="317"/>
    </location>
</feature>
<dbReference type="PRINTS" id="PR00861">
    <property type="entry name" value="ALYTICPTASE"/>
</dbReference>
<keyword evidence="4" id="KW-0720">Serine protease</keyword>
<evidence type="ECO:0000313" key="9">
    <source>
        <dbReference type="EMBL" id="PMD06113.1"/>
    </source>
</evidence>
<evidence type="ECO:0000256" key="7">
    <source>
        <dbReference type="PIRSR" id="PIRSR001134-2"/>
    </source>
</evidence>
<accession>A0A2N6VQ28</accession>
<evidence type="ECO:0000256" key="2">
    <source>
        <dbReference type="ARBA" id="ARBA00022670"/>
    </source>
</evidence>
<dbReference type="AlphaFoldDB" id="A0A2N6VQ28"/>
<dbReference type="InterPro" id="IPR043504">
    <property type="entry name" value="Peptidase_S1_PA_chymotrypsin"/>
</dbReference>
<dbReference type="OrthoDB" id="8781117at2"/>
<proteinExistence type="inferred from homology"/>
<keyword evidence="8" id="KW-0732">Signal</keyword>
<dbReference type="InterPro" id="IPR001316">
    <property type="entry name" value="Pept_S1A_streptogrisin"/>
</dbReference>
<feature type="chain" id="PRO_5038380620" description="Serine protease" evidence="8">
    <location>
        <begin position="23"/>
        <end position="406"/>
    </location>
</feature>
<name>A0A2N6VQ28_9MICO</name>
<evidence type="ECO:0000256" key="5">
    <source>
        <dbReference type="ARBA" id="ARBA00023157"/>
    </source>
</evidence>
<dbReference type="SUPFAM" id="SSF50494">
    <property type="entry name" value="Trypsin-like serine proteases"/>
    <property type="match status" value="1"/>
</dbReference>
<sequence length="406" mass="42963">MKRKILYTALAGAFALSGLTIAHPTATHATPQPAKTSPEVKHINPSFSDEQVKIMAKSSGRSEAAQRAHLEKQANQNNDLYDLKKKGHSYDGAFFDKDNKLVVQAPQGSKAEKAAKKKGLKVRHVKHGEGQLNKIVNTLNKVKDRSDVTSVTPDITNDRVVITVTTKNANSELVKKAKKFGDAVELKEGKRNRIQASASGGDKVSMESGGYCSAGFPATTRDGQKAMVWAGHCVERQQNFYTQGGHFATHGDTAFHSYDGLPDRDLGYVILSPGSELSTDVNTYGSDVAISDSSRGAWQAPVGTDICRTGATSGVTCGQVTAYNTTVDYTDETGQHVASVSGLGASTVCTASGDSGGAYTSGGYAVGMTSGGPSTQRCGFNGGYMPGQSYFQPVTDALNYYGLTFG</sequence>
<feature type="signal peptide" evidence="8">
    <location>
        <begin position="1"/>
        <end position="22"/>
    </location>
</feature>
<feature type="disulfide bond" evidence="7">
    <location>
        <begin position="212"/>
        <end position="233"/>
    </location>
</feature>
<evidence type="ECO:0000256" key="3">
    <source>
        <dbReference type="ARBA" id="ARBA00022801"/>
    </source>
</evidence>
<dbReference type="RefSeq" id="WP_102237768.1">
    <property type="nucleotide sequence ID" value="NZ_PNHK01000001.1"/>
</dbReference>
<dbReference type="PIRSF" id="PIRSF001134">
    <property type="entry name" value="Streptogrisin"/>
    <property type="match status" value="1"/>
</dbReference>
<reference evidence="9 10" key="1">
    <citation type="submission" date="2017-09" db="EMBL/GenBank/DDBJ databases">
        <title>Bacterial strain isolated from the female urinary microbiota.</title>
        <authorList>
            <person name="Thomas-White K."/>
            <person name="Kumar N."/>
            <person name="Forster S."/>
            <person name="Putonti C."/>
            <person name="Lawley T."/>
            <person name="Wolfe A.J."/>
        </authorList>
    </citation>
    <scope>NUCLEOTIDE SEQUENCE [LARGE SCALE GENOMIC DNA]</scope>
    <source>
        <strain evidence="9 10">UMB1301</strain>
    </source>
</reference>
<evidence type="ECO:0000256" key="8">
    <source>
        <dbReference type="SAM" id="SignalP"/>
    </source>
</evidence>
<evidence type="ECO:0008006" key="11">
    <source>
        <dbReference type="Google" id="ProtNLM"/>
    </source>
</evidence>